<evidence type="ECO:0000313" key="2">
    <source>
        <dbReference type="Proteomes" id="UP001489897"/>
    </source>
</evidence>
<proteinExistence type="predicted"/>
<keyword evidence="2" id="KW-1185">Reference proteome</keyword>
<dbReference type="RefSeq" id="WP_342945635.1">
    <property type="nucleotide sequence ID" value="NZ_JAYMRV010000001.1"/>
</dbReference>
<gene>
    <name evidence="1" type="ORF">VSR73_01955</name>
</gene>
<reference evidence="1 2" key="1">
    <citation type="submission" date="2024-01" db="EMBL/GenBank/DDBJ databases">
        <title>The diversity of rhizobia nodulating Mimosa spp. in eleven states of Brazil covering several biomes is determined by host plant, location, and edaphic factors.</title>
        <authorList>
            <person name="Rouws L."/>
            <person name="Barauna A."/>
            <person name="Beukes C."/>
            <person name="De Faria S.M."/>
            <person name="Gross E."/>
            <person name="Dos Reis Junior F.B."/>
            <person name="Simon M."/>
            <person name="Maluk M."/>
            <person name="Odee D.W."/>
            <person name="Kenicer G."/>
            <person name="Young J.P.W."/>
            <person name="Reis V.M."/>
            <person name="Zilli J."/>
            <person name="James E.K."/>
        </authorList>
    </citation>
    <scope>NUCLEOTIDE SEQUENCE [LARGE SCALE GENOMIC DNA]</scope>
    <source>
        <strain evidence="1 2">JPY167</strain>
    </source>
</reference>
<evidence type="ECO:0000313" key="1">
    <source>
        <dbReference type="EMBL" id="MEM5419836.1"/>
    </source>
</evidence>
<comment type="caution">
    <text evidence="1">The sequence shown here is derived from an EMBL/GenBank/DDBJ whole genome shotgun (WGS) entry which is preliminary data.</text>
</comment>
<evidence type="ECO:0008006" key="3">
    <source>
        <dbReference type="Google" id="ProtNLM"/>
    </source>
</evidence>
<dbReference type="EMBL" id="JAYMRV010000001">
    <property type="protein sequence ID" value="MEM5419836.1"/>
    <property type="molecule type" value="Genomic_DNA"/>
</dbReference>
<sequence>MGRDKARRGARATKERFVGLPFHVLHSAAYRGLPHVARSLLIDIAEQYKGDNNGQLLASRAHLEKLGWHSAGVIHKNVHVLEQAGLLYQTVKGGFPNTASWYALTWRDLNDHDDYDDGKKAAFVRNAHLKPTL</sequence>
<protein>
    <recommendedName>
        <fullName evidence="3">Helix-turn-helix domain-containing protein</fullName>
    </recommendedName>
</protein>
<dbReference type="Proteomes" id="UP001489897">
    <property type="component" value="Unassembled WGS sequence"/>
</dbReference>
<accession>A0ABU9RIG1</accession>
<name>A0ABU9RIG1_9BURK</name>
<organism evidence="1 2">
    <name type="scientific">Paraburkholderia ferrariae</name>
    <dbReference type="NCBI Taxonomy" id="386056"/>
    <lineage>
        <taxon>Bacteria</taxon>
        <taxon>Pseudomonadati</taxon>
        <taxon>Pseudomonadota</taxon>
        <taxon>Betaproteobacteria</taxon>
        <taxon>Burkholderiales</taxon>
        <taxon>Burkholderiaceae</taxon>
        <taxon>Paraburkholderia</taxon>
    </lineage>
</organism>